<accession>A0AA47EJU5</accession>
<gene>
    <name evidence="1" type="ORF">LL038_04650</name>
</gene>
<reference evidence="1" key="1">
    <citation type="submission" date="2021-11" db="EMBL/GenBank/DDBJ databases">
        <title>Clostridia strains as spoilage organisms.</title>
        <authorList>
            <person name="Wambui J."/>
            <person name="Stevens M.J.A."/>
            <person name="Stephan R."/>
        </authorList>
    </citation>
    <scope>NUCLEOTIDE SEQUENCE</scope>
    <source>
        <strain evidence="1">CF009</strain>
    </source>
</reference>
<proteinExistence type="predicted"/>
<organism evidence="1 2">
    <name type="scientific">Clostridium estertheticum</name>
    <dbReference type="NCBI Taxonomy" id="238834"/>
    <lineage>
        <taxon>Bacteria</taxon>
        <taxon>Bacillati</taxon>
        <taxon>Bacillota</taxon>
        <taxon>Clostridia</taxon>
        <taxon>Eubacteriales</taxon>
        <taxon>Clostridiaceae</taxon>
        <taxon>Clostridium</taxon>
    </lineage>
</organism>
<protein>
    <submittedName>
        <fullName evidence="1">Uncharacterized protein</fullName>
    </submittedName>
</protein>
<dbReference type="AlphaFoldDB" id="A0AA47EJU5"/>
<evidence type="ECO:0000313" key="1">
    <source>
        <dbReference type="EMBL" id="WAG61544.1"/>
    </source>
</evidence>
<dbReference type="RefSeq" id="WP_216119829.1">
    <property type="nucleotide sequence ID" value="NZ_CP086239.1"/>
</dbReference>
<evidence type="ECO:0000313" key="2">
    <source>
        <dbReference type="Proteomes" id="UP001164733"/>
    </source>
</evidence>
<dbReference type="EMBL" id="CP086239">
    <property type="protein sequence ID" value="WAG61544.1"/>
    <property type="molecule type" value="Genomic_DNA"/>
</dbReference>
<name>A0AA47EJU5_9CLOT</name>
<dbReference type="Proteomes" id="UP001164733">
    <property type="component" value="Chromosome"/>
</dbReference>
<sequence length="346" mass="40170">MKYISKELNAWAIEKIEKEFPDDVALLIGHEHWKIAPDGDEIAFNFYIPSTDRGYNLSQTFIIDDIGYDLFPMSWERVEGIANLNESLTTCLADGVILYARSEEEKERFVKLQKQVQSNLSDEEFTYRKGLEKINIVMELFQNMLFEKSLSGIRKASGYVAAYLSEAIAAVNETYFKGGPDNQIACLSGLPEVPSGFIGLYESTATAKTIEESKDICYKMLDTTRDFFSVRKPDKETEVKDYNFQDLADWYQECIYWFRRIYYYLEINDATKCFVWGCILQSEIDCVTKDFGLKKMELMNVFDPADLSVFGKCVEEIEQYIVSEIRKHDVKIREFKNLDEFLRQNG</sequence>